<evidence type="ECO:0000313" key="3">
    <source>
        <dbReference type="Proteomes" id="UP000191554"/>
    </source>
</evidence>
<dbReference type="InterPro" id="IPR015947">
    <property type="entry name" value="PUA-like_sf"/>
</dbReference>
<keyword evidence="3" id="KW-1185">Reference proteome</keyword>
<proteinExistence type="predicted"/>
<evidence type="ECO:0000259" key="1">
    <source>
        <dbReference type="Pfam" id="PF04266"/>
    </source>
</evidence>
<organism evidence="2 3">
    <name type="scientific">Ruminiclostridium hungatei</name>
    <name type="common">Clostridium hungatei</name>
    <dbReference type="NCBI Taxonomy" id="48256"/>
    <lineage>
        <taxon>Bacteria</taxon>
        <taxon>Bacillati</taxon>
        <taxon>Bacillota</taxon>
        <taxon>Clostridia</taxon>
        <taxon>Eubacteriales</taxon>
        <taxon>Oscillospiraceae</taxon>
        <taxon>Ruminiclostridium</taxon>
    </lineage>
</organism>
<reference evidence="2 3" key="1">
    <citation type="submission" date="2017-03" db="EMBL/GenBank/DDBJ databases">
        <title>Genome sequence of Clostridium hungatei DSM 14427.</title>
        <authorList>
            <person name="Poehlein A."/>
            <person name="Daniel R."/>
        </authorList>
    </citation>
    <scope>NUCLEOTIDE SEQUENCE [LARGE SCALE GENOMIC DNA]</scope>
    <source>
        <strain evidence="2 3">DSM 14427</strain>
    </source>
</reference>
<dbReference type="STRING" id="48256.CLHUN_01930"/>
<name>A0A1V4ST09_RUMHU</name>
<dbReference type="CDD" id="cd06554">
    <property type="entry name" value="ASCH_ASC-1_like"/>
    <property type="match status" value="1"/>
</dbReference>
<dbReference type="EMBL" id="MZGX01000001">
    <property type="protein sequence ID" value="OPX46377.1"/>
    <property type="molecule type" value="Genomic_DNA"/>
</dbReference>
<sequence>MKAITIWQPWASLIACGAKKYETRSWPTKYRGPIAIHAAAQKPSSIRETIRYIIDKVRAELGIIELDDLPRGCIIATAELIGCYRVYDTLDNGLHIVKCPNTAYDFDKVEYIPRQEQSFGDWGEGRFAWELANVKMLPEPIPAKGQQGLWNWEGDSE</sequence>
<accession>A0A1V4ST09</accession>
<feature type="domain" description="ASCH" evidence="1">
    <location>
        <begin position="4"/>
        <end position="86"/>
    </location>
</feature>
<comment type="caution">
    <text evidence="2">The sequence shown here is derived from an EMBL/GenBank/DDBJ whole genome shotgun (WGS) entry which is preliminary data.</text>
</comment>
<dbReference type="InterPro" id="IPR007374">
    <property type="entry name" value="ASCH_domain"/>
</dbReference>
<dbReference type="PROSITE" id="PS51257">
    <property type="entry name" value="PROKAR_LIPOPROTEIN"/>
    <property type="match status" value="1"/>
</dbReference>
<protein>
    <submittedName>
        <fullName evidence="2">ASCH domain protein</fullName>
    </submittedName>
</protein>
<dbReference type="SUPFAM" id="SSF88697">
    <property type="entry name" value="PUA domain-like"/>
    <property type="match status" value="1"/>
</dbReference>
<gene>
    <name evidence="2" type="ORF">CLHUN_01930</name>
</gene>
<evidence type="ECO:0000313" key="2">
    <source>
        <dbReference type="EMBL" id="OPX46377.1"/>
    </source>
</evidence>
<dbReference type="AlphaFoldDB" id="A0A1V4ST09"/>
<dbReference type="Gene3D" id="2.30.130.30">
    <property type="entry name" value="Hypothetical protein"/>
    <property type="match status" value="1"/>
</dbReference>
<dbReference type="Pfam" id="PF04266">
    <property type="entry name" value="ASCH"/>
    <property type="match status" value="1"/>
</dbReference>
<dbReference type="Proteomes" id="UP000191554">
    <property type="component" value="Unassembled WGS sequence"/>
</dbReference>
<dbReference type="RefSeq" id="WP_080062692.1">
    <property type="nucleotide sequence ID" value="NZ_MZGX01000001.1"/>
</dbReference>
<dbReference type="OrthoDB" id="359066at2"/>